<evidence type="ECO:0000313" key="1">
    <source>
        <dbReference type="EMBL" id="TNV71381.1"/>
    </source>
</evidence>
<evidence type="ECO:0000313" key="2">
    <source>
        <dbReference type="Proteomes" id="UP000785679"/>
    </source>
</evidence>
<dbReference type="AlphaFoldDB" id="A0A8J8NAY7"/>
<proteinExistence type="predicted"/>
<accession>A0A8J8NAY7</accession>
<name>A0A8J8NAY7_HALGN</name>
<dbReference type="Proteomes" id="UP000785679">
    <property type="component" value="Unassembled WGS sequence"/>
</dbReference>
<dbReference type="EMBL" id="RRYP01029869">
    <property type="protein sequence ID" value="TNV71381.1"/>
    <property type="molecule type" value="Genomic_DNA"/>
</dbReference>
<comment type="caution">
    <text evidence="1">The sequence shown here is derived from an EMBL/GenBank/DDBJ whole genome shotgun (WGS) entry which is preliminary data.</text>
</comment>
<gene>
    <name evidence="1" type="ORF">FGO68_gene13002</name>
</gene>
<organism evidence="1 2">
    <name type="scientific">Halteria grandinella</name>
    <dbReference type="NCBI Taxonomy" id="5974"/>
    <lineage>
        <taxon>Eukaryota</taxon>
        <taxon>Sar</taxon>
        <taxon>Alveolata</taxon>
        <taxon>Ciliophora</taxon>
        <taxon>Intramacronucleata</taxon>
        <taxon>Spirotrichea</taxon>
        <taxon>Stichotrichia</taxon>
        <taxon>Sporadotrichida</taxon>
        <taxon>Halteriidae</taxon>
        <taxon>Halteria</taxon>
    </lineage>
</organism>
<protein>
    <submittedName>
        <fullName evidence="1">Uncharacterized protein</fullName>
    </submittedName>
</protein>
<keyword evidence="2" id="KW-1185">Reference proteome</keyword>
<reference evidence="1" key="1">
    <citation type="submission" date="2019-06" db="EMBL/GenBank/DDBJ databases">
        <authorList>
            <person name="Zheng W."/>
        </authorList>
    </citation>
    <scope>NUCLEOTIDE SEQUENCE</scope>
    <source>
        <strain evidence="1">QDHG01</strain>
    </source>
</reference>
<sequence>MNIANLLIIKNLEYLSADPELTFCHAYYKTLDFIETQVEYSADCNRENQFNFHKFPEALESGGICEECKKENKSSKLTPCEIKSNESKGLKYPLYINSPGAVQPKSMQSSGFFEVMHPLTRQFFLVQVLTLSQFEPSPFMRNLFSFNEERDNFKYGMLFLDCARFTDAITLMNALYNLLVKEFKMIELDIKNSDTLTEAIQDILREQFPPKQRDDQEDLVNRTSTLQDEERYAKQWSFSLFFDSVCFLSSDIQRRDFIAFLNALTSTTSNIYIVFSSIQPFDGLKNCAIARLKCLNKADSYVLLKQRYDMVTGEEGSFQRDVMGMDKIQMLYRETMQGSFLQEVAEGMKNWKERQQPFLEDLKVAKNRIDFVVNSSPLLALTDYIPKRVTEMSKMIHSSQNNLVLTFQSFLLQKRRQELYLAKAQFSDNQIEELRKQEQDLLQKYGLQTNGLMYLIFWLIYSIPY</sequence>